<keyword evidence="3" id="KW-1185">Reference proteome</keyword>
<evidence type="ECO:0008006" key="4">
    <source>
        <dbReference type="Google" id="ProtNLM"/>
    </source>
</evidence>
<evidence type="ECO:0000256" key="1">
    <source>
        <dbReference type="SAM" id="MobiDB-lite"/>
    </source>
</evidence>
<feature type="region of interest" description="Disordered" evidence="1">
    <location>
        <begin position="47"/>
        <end position="76"/>
    </location>
</feature>
<gene>
    <name evidence="2" type="ORF">HBR001_LOCUS7628</name>
</gene>
<organism evidence="2 3">
    <name type="scientific">Hyaloperonospora brassicae</name>
    <name type="common">Brassica downy mildew</name>
    <name type="synonym">Peronospora brassicae</name>
    <dbReference type="NCBI Taxonomy" id="162125"/>
    <lineage>
        <taxon>Eukaryota</taxon>
        <taxon>Sar</taxon>
        <taxon>Stramenopiles</taxon>
        <taxon>Oomycota</taxon>
        <taxon>Peronosporomycetes</taxon>
        <taxon>Peronosporales</taxon>
        <taxon>Peronosporaceae</taxon>
        <taxon>Hyaloperonospora</taxon>
    </lineage>
</organism>
<feature type="compositionally biased region" description="Polar residues" evidence="1">
    <location>
        <begin position="60"/>
        <end position="73"/>
    </location>
</feature>
<name>A0AAV0UPR0_HYABA</name>
<protein>
    <recommendedName>
        <fullName evidence="4">RxLR effector candidate protein</fullName>
    </recommendedName>
</protein>
<dbReference type="EMBL" id="CANTFL010001401">
    <property type="protein sequence ID" value="CAI5738866.1"/>
    <property type="molecule type" value="Genomic_DNA"/>
</dbReference>
<reference evidence="2" key="1">
    <citation type="submission" date="2022-12" db="EMBL/GenBank/DDBJ databases">
        <authorList>
            <person name="Webb A."/>
        </authorList>
    </citation>
    <scope>NUCLEOTIDE SEQUENCE</scope>
    <source>
        <strain evidence="2">Hp1</strain>
    </source>
</reference>
<evidence type="ECO:0000313" key="2">
    <source>
        <dbReference type="EMBL" id="CAI5738866.1"/>
    </source>
</evidence>
<comment type="caution">
    <text evidence="2">The sequence shown here is derived from an EMBL/GenBank/DDBJ whole genome shotgun (WGS) entry which is preliminary data.</text>
</comment>
<accession>A0AAV0UPR0</accession>
<dbReference type="Proteomes" id="UP001162031">
    <property type="component" value="Unassembled WGS sequence"/>
</dbReference>
<dbReference type="AlphaFoldDB" id="A0AAV0UPR0"/>
<evidence type="ECO:0000313" key="3">
    <source>
        <dbReference type="Proteomes" id="UP001162031"/>
    </source>
</evidence>
<proteinExistence type="predicted"/>
<sequence length="107" mass="12192">MNSCTLRPPNDRDLSDDVIGNVMEGRKSNRHFVTHDVMAVQDWRRPSHRTFCQPPPPTLYASQATRTKYTDSSPRVPERDAAAAIGLLLLMNETKRHEVPSPRAHSW</sequence>